<evidence type="ECO:0000313" key="3">
    <source>
        <dbReference type="Proteomes" id="UP001596142"/>
    </source>
</evidence>
<dbReference type="Pfam" id="PF00753">
    <property type="entry name" value="Lactamase_B"/>
    <property type="match status" value="1"/>
</dbReference>
<dbReference type="InterPro" id="IPR001279">
    <property type="entry name" value="Metallo-B-lactamas"/>
</dbReference>
<dbReference type="PANTHER" id="PTHR23131">
    <property type="entry name" value="ENDORIBONUCLEASE LACTB2"/>
    <property type="match status" value="1"/>
</dbReference>
<dbReference type="Proteomes" id="UP001596142">
    <property type="component" value="Unassembled WGS sequence"/>
</dbReference>
<reference evidence="3" key="1">
    <citation type="journal article" date="2019" name="Int. J. Syst. Evol. Microbiol.">
        <title>The Global Catalogue of Microorganisms (GCM) 10K type strain sequencing project: providing services to taxonomists for standard genome sequencing and annotation.</title>
        <authorList>
            <consortium name="The Broad Institute Genomics Platform"/>
            <consortium name="The Broad Institute Genome Sequencing Center for Infectious Disease"/>
            <person name="Wu L."/>
            <person name="Ma J."/>
        </authorList>
    </citation>
    <scope>NUCLEOTIDE SEQUENCE [LARGE SCALE GENOMIC DNA]</scope>
    <source>
        <strain evidence="3">CECT 7184</strain>
    </source>
</reference>
<dbReference type="PANTHER" id="PTHR23131:SF4">
    <property type="entry name" value="METALLO-BETA-LACTAMASE SUPERFAMILY POTEIN"/>
    <property type="match status" value="1"/>
</dbReference>
<evidence type="ECO:0000313" key="2">
    <source>
        <dbReference type="EMBL" id="MFC5713233.1"/>
    </source>
</evidence>
<feature type="domain" description="Metallo-beta-lactamase" evidence="1">
    <location>
        <begin position="23"/>
        <end position="237"/>
    </location>
</feature>
<sequence length="325" mass="36859">MVKLASEKGIYRITLPTPFLVGPVNVYIIKGDTLTLVDTGPGTDEAWAVLKKELTSLGIDPEDIEQVIITHHHPDHTGMVHKFFRKARILGHWKNEPWLQKDQHFLAEVRSFFQSLSRTAGVPDVLTEKIIQNQAAYQKYISTASLTYRLNNGDSVPGLPGWRSYEVPGHAQSHIILYEEQTGIIIGGDHLLAHISSNAIIEAPYNNKDSRPRTLLQYRESLLLCTELPVSMVYPGHGDSFDKPHALIEKRLNEQNNRAEYIYHMIKDNPGKTAFAVSKELFPRVYQKQPDLTLSEVIGHLDLLLVHGRIKEDCFGDQIIYSNYE</sequence>
<evidence type="ECO:0000259" key="1">
    <source>
        <dbReference type="SMART" id="SM00849"/>
    </source>
</evidence>
<proteinExistence type="predicted"/>
<protein>
    <submittedName>
        <fullName evidence="2">MBL fold metallo-hydrolase</fullName>
    </submittedName>
</protein>
<dbReference type="RefSeq" id="WP_385940825.1">
    <property type="nucleotide sequence ID" value="NZ_JBHSOZ010000004.1"/>
</dbReference>
<name>A0ABW0YRP6_9BACI</name>
<organism evidence="2 3">
    <name type="scientific">Thalassorhabdus alkalitolerans</name>
    <dbReference type="NCBI Taxonomy" id="2282697"/>
    <lineage>
        <taxon>Bacteria</taxon>
        <taxon>Bacillati</taxon>
        <taxon>Bacillota</taxon>
        <taxon>Bacilli</taxon>
        <taxon>Bacillales</taxon>
        <taxon>Bacillaceae</taxon>
        <taxon>Thalassorhabdus</taxon>
    </lineage>
</organism>
<comment type="caution">
    <text evidence="2">The sequence shown here is derived from an EMBL/GenBank/DDBJ whole genome shotgun (WGS) entry which is preliminary data.</text>
</comment>
<dbReference type="EMBL" id="JBHSOZ010000004">
    <property type="protein sequence ID" value="MFC5713233.1"/>
    <property type="molecule type" value="Genomic_DNA"/>
</dbReference>
<dbReference type="SMART" id="SM00849">
    <property type="entry name" value="Lactamase_B"/>
    <property type="match status" value="1"/>
</dbReference>
<dbReference type="InterPro" id="IPR050662">
    <property type="entry name" value="Sec-metab_biosynth-thioest"/>
</dbReference>
<dbReference type="SUPFAM" id="SSF56281">
    <property type="entry name" value="Metallo-hydrolase/oxidoreductase"/>
    <property type="match status" value="1"/>
</dbReference>
<accession>A0ABW0YRP6</accession>
<keyword evidence="3" id="KW-1185">Reference proteome</keyword>
<dbReference type="Gene3D" id="3.60.15.10">
    <property type="entry name" value="Ribonuclease Z/Hydroxyacylglutathione hydrolase-like"/>
    <property type="match status" value="1"/>
</dbReference>
<dbReference type="InterPro" id="IPR036866">
    <property type="entry name" value="RibonucZ/Hydroxyglut_hydro"/>
</dbReference>
<gene>
    <name evidence="2" type="ORF">ACFPU1_10585</name>
</gene>